<protein>
    <recommendedName>
        <fullName evidence="1">Protein kinase domain-containing protein</fullName>
    </recommendedName>
</protein>
<dbReference type="InterPro" id="IPR000719">
    <property type="entry name" value="Prot_kinase_dom"/>
</dbReference>
<accession>A0A2N9I5J2</accession>
<dbReference type="GO" id="GO:0004672">
    <property type="term" value="F:protein kinase activity"/>
    <property type="evidence" value="ECO:0007669"/>
    <property type="project" value="InterPro"/>
</dbReference>
<dbReference type="PANTHER" id="PTHR47987:SF13">
    <property type="entry name" value="RECEPTOR-LIKE CYTOSOLIC SERINE_THREONINE-PROTEIN KINASE RBK2"/>
    <property type="match status" value="1"/>
</dbReference>
<dbReference type="PANTHER" id="PTHR47987">
    <property type="entry name" value="OS08G0249100 PROTEIN"/>
    <property type="match status" value="1"/>
</dbReference>
<dbReference type="AlphaFoldDB" id="A0A2N9I5J2"/>
<evidence type="ECO:0000259" key="1">
    <source>
        <dbReference type="PROSITE" id="PS50011"/>
    </source>
</evidence>
<dbReference type="EMBL" id="OIVN01005190">
    <property type="protein sequence ID" value="SPD21306.1"/>
    <property type="molecule type" value="Genomic_DNA"/>
</dbReference>
<dbReference type="SUPFAM" id="SSF56112">
    <property type="entry name" value="Protein kinase-like (PK-like)"/>
    <property type="match status" value="1"/>
</dbReference>
<dbReference type="InterPro" id="IPR046958">
    <property type="entry name" value="RBK1/2/STUNTED"/>
</dbReference>
<dbReference type="PROSITE" id="PS50011">
    <property type="entry name" value="PROTEIN_KINASE_DOM"/>
    <property type="match status" value="1"/>
</dbReference>
<sequence length="362" mass="41025">MSFQLSEADCIVSNFVSHDGEASLTCSVLVNNRLEVSIIKEVKPNPKCLKLMSGSIYIEELPIYNFLSSSQPCPASLVASTSRQSENPREDTREREVKLAIDEISPHDKMSSIMGYTPLKLSQEEIKDIRFLPGFKSRVLRKSFTRDSGGVLKAEKTSAVSMCHKNILRLIGYHKTENAAILVFPSAEKGSLDMHLCRKQSELTFQKNIKVGIAEGIRYMHEECPRGPVVHGELVPSNIYLSNDFRPLISGFGKAKWLHLRKPLHITHNRLFFRRSAPQDDRVLIDWARPLLLRRALPELLNEDSEDVDIHGIYRVMSAAYICTRTMPDSRPCMSEVIAILKGEKFCEMQSSPSSKRVYEDQ</sequence>
<proteinExistence type="predicted"/>
<evidence type="ECO:0000313" key="2">
    <source>
        <dbReference type="EMBL" id="SPD21306.1"/>
    </source>
</evidence>
<dbReference type="GO" id="GO:0005524">
    <property type="term" value="F:ATP binding"/>
    <property type="evidence" value="ECO:0007669"/>
    <property type="project" value="InterPro"/>
</dbReference>
<gene>
    <name evidence="2" type="ORF">FSB_LOCUS49188</name>
</gene>
<organism evidence="2">
    <name type="scientific">Fagus sylvatica</name>
    <name type="common">Beechnut</name>
    <dbReference type="NCBI Taxonomy" id="28930"/>
    <lineage>
        <taxon>Eukaryota</taxon>
        <taxon>Viridiplantae</taxon>
        <taxon>Streptophyta</taxon>
        <taxon>Embryophyta</taxon>
        <taxon>Tracheophyta</taxon>
        <taxon>Spermatophyta</taxon>
        <taxon>Magnoliopsida</taxon>
        <taxon>eudicotyledons</taxon>
        <taxon>Gunneridae</taxon>
        <taxon>Pentapetalae</taxon>
        <taxon>rosids</taxon>
        <taxon>fabids</taxon>
        <taxon>Fagales</taxon>
        <taxon>Fagaceae</taxon>
        <taxon>Fagus</taxon>
    </lineage>
</organism>
<dbReference type="Gene3D" id="1.10.510.10">
    <property type="entry name" value="Transferase(Phosphotransferase) domain 1"/>
    <property type="match status" value="1"/>
</dbReference>
<name>A0A2N9I5J2_FAGSY</name>
<reference evidence="2" key="1">
    <citation type="submission" date="2018-02" db="EMBL/GenBank/DDBJ databases">
        <authorList>
            <person name="Cohen D.B."/>
            <person name="Kent A.D."/>
        </authorList>
    </citation>
    <scope>NUCLEOTIDE SEQUENCE</scope>
</reference>
<dbReference type="Pfam" id="PF00069">
    <property type="entry name" value="Pkinase"/>
    <property type="match status" value="1"/>
</dbReference>
<dbReference type="InterPro" id="IPR011009">
    <property type="entry name" value="Kinase-like_dom_sf"/>
</dbReference>
<feature type="domain" description="Protein kinase" evidence="1">
    <location>
        <begin position="64"/>
        <end position="362"/>
    </location>
</feature>